<protein>
    <recommendedName>
        <fullName evidence="1">YjiS-like domain-containing protein</fullName>
    </recommendedName>
</protein>
<name>A0A0B4X2V9_9HYPH</name>
<gene>
    <name evidence="2" type="ORF">RGR602_CH03122</name>
</gene>
<dbReference type="Proteomes" id="UP000031368">
    <property type="component" value="Chromosome"/>
</dbReference>
<evidence type="ECO:0000313" key="3">
    <source>
        <dbReference type="Proteomes" id="UP000031368"/>
    </source>
</evidence>
<evidence type="ECO:0000313" key="2">
    <source>
        <dbReference type="EMBL" id="AJD42439.1"/>
    </source>
</evidence>
<dbReference type="HOGENOM" id="CLU_1990870_0_0_5"/>
<organism evidence="2 3">
    <name type="scientific">Rhizobium gallicum bv. gallicum R602sp</name>
    <dbReference type="NCBI Taxonomy" id="1041138"/>
    <lineage>
        <taxon>Bacteria</taxon>
        <taxon>Pseudomonadati</taxon>
        <taxon>Pseudomonadota</taxon>
        <taxon>Alphaproteobacteria</taxon>
        <taxon>Hyphomicrobiales</taxon>
        <taxon>Rhizobiaceae</taxon>
        <taxon>Rhizobium/Agrobacterium group</taxon>
        <taxon>Rhizobium</taxon>
    </lineage>
</organism>
<sequence>MTLEFQIAEIPERLARGLLTKLPALRFGASVIVGWWQRSETEHALHRLSDRDLADIGIARRDIREFAWTGTVAASERRNRSPAAAMDALACGESHAPSGWVEALADPFRDGSRINAMSTKPRSTR</sequence>
<feature type="domain" description="YjiS-like" evidence="1">
    <location>
        <begin position="33"/>
        <end position="64"/>
    </location>
</feature>
<evidence type="ECO:0000259" key="1">
    <source>
        <dbReference type="Pfam" id="PF06568"/>
    </source>
</evidence>
<accession>A0A0B4X2V9</accession>
<dbReference type="KEGG" id="rga:RGR602_CH03122"/>
<dbReference type="EMBL" id="CP006877">
    <property type="protein sequence ID" value="AJD42439.1"/>
    <property type="molecule type" value="Genomic_DNA"/>
</dbReference>
<dbReference type="RefSeq" id="WP_063855993.1">
    <property type="nucleotide sequence ID" value="NZ_CP006877.1"/>
</dbReference>
<proteinExistence type="predicted"/>
<dbReference type="Pfam" id="PF06568">
    <property type="entry name" value="YjiS-like"/>
    <property type="match status" value="1"/>
</dbReference>
<dbReference type="AlphaFoldDB" id="A0A0B4X2V9"/>
<reference evidence="2 3" key="1">
    <citation type="submission" date="2013-11" db="EMBL/GenBank/DDBJ databases">
        <title>Complete genome sequence of Rhizobium gallicum bv. gallicum R602.</title>
        <authorList>
            <person name="Bustos P."/>
            <person name="Santamaria R.I."/>
            <person name="Lozano L."/>
            <person name="Acosta J.L."/>
            <person name="Ormeno-Orrillo E."/>
            <person name="Rogel M.A."/>
            <person name="Romero D."/>
            <person name="Cevallos M.A."/>
            <person name="Martinez-Romero E."/>
            <person name="Gonzalez V."/>
        </authorList>
    </citation>
    <scope>NUCLEOTIDE SEQUENCE [LARGE SCALE GENOMIC DNA]</scope>
    <source>
        <strain evidence="2 3">R602</strain>
    </source>
</reference>
<dbReference type="InterPro" id="IPR009506">
    <property type="entry name" value="YjiS-like"/>
</dbReference>
<keyword evidence="3" id="KW-1185">Reference proteome</keyword>